<name>A0A2H3CIQ3_ARMGA</name>
<dbReference type="AlphaFoldDB" id="A0A2H3CIQ3"/>
<protein>
    <submittedName>
        <fullName evidence="2">Uncharacterized protein</fullName>
    </submittedName>
</protein>
<sequence length="116" mass="12435">MTSPSITQLPEASQFNGKNLATWRVKITEIISGKGLWGYVDGSIPCPPTVQTTQGTAPTTTPLPPDPTPLYSSTPSSDKWKFQDSHVRSHIILNVSDPIGLGVKTTGSAKEAWDSI</sequence>
<evidence type="ECO:0000313" key="2">
    <source>
        <dbReference type="EMBL" id="PBK82925.1"/>
    </source>
</evidence>
<evidence type="ECO:0000256" key="1">
    <source>
        <dbReference type="SAM" id="MobiDB-lite"/>
    </source>
</evidence>
<gene>
    <name evidence="2" type="ORF">ARMGADRAFT_945702</name>
</gene>
<accession>A0A2H3CIQ3</accession>
<dbReference type="Pfam" id="PF14223">
    <property type="entry name" value="Retrotran_gag_2"/>
    <property type="match status" value="1"/>
</dbReference>
<feature type="compositionally biased region" description="Low complexity" evidence="1">
    <location>
        <begin position="49"/>
        <end position="60"/>
    </location>
</feature>
<reference evidence="3" key="1">
    <citation type="journal article" date="2017" name="Nat. Ecol. Evol.">
        <title>Genome expansion and lineage-specific genetic innovations in the forest pathogenic fungi Armillaria.</title>
        <authorList>
            <person name="Sipos G."/>
            <person name="Prasanna A.N."/>
            <person name="Walter M.C."/>
            <person name="O'Connor E."/>
            <person name="Balint B."/>
            <person name="Krizsan K."/>
            <person name="Kiss B."/>
            <person name="Hess J."/>
            <person name="Varga T."/>
            <person name="Slot J."/>
            <person name="Riley R."/>
            <person name="Boka B."/>
            <person name="Rigling D."/>
            <person name="Barry K."/>
            <person name="Lee J."/>
            <person name="Mihaltcheva S."/>
            <person name="LaButti K."/>
            <person name="Lipzen A."/>
            <person name="Waldron R."/>
            <person name="Moloney N.M."/>
            <person name="Sperisen C."/>
            <person name="Kredics L."/>
            <person name="Vagvoelgyi C."/>
            <person name="Patrignani A."/>
            <person name="Fitzpatrick D."/>
            <person name="Nagy I."/>
            <person name="Doyle S."/>
            <person name="Anderson J.B."/>
            <person name="Grigoriev I.V."/>
            <person name="Gueldener U."/>
            <person name="Muensterkoetter M."/>
            <person name="Nagy L.G."/>
        </authorList>
    </citation>
    <scope>NUCLEOTIDE SEQUENCE [LARGE SCALE GENOMIC DNA]</scope>
    <source>
        <strain evidence="3">Ar21-2</strain>
    </source>
</reference>
<organism evidence="2 3">
    <name type="scientific">Armillaria gallica</name>
    <name type="common">Bulbous honey fungus</name>
    <name type="synonym">Armillaria bulbosa</name>
    <dbReference type="NCBI Taxonomy" id="47427"/>
    <lineage>
        <taxon>Eukaryota</taxon>
        <taxon>Fungi</taxon>
        <taxon>Dikarya</taxon>
        <taxon>Basidiomycota</taxon>
        <taxon>Agaricomycotina</taxon>
        <taxon>Agaricomycetes</taxon>
        <taxon>Agaricomycetidae</taxon>
        <taxon>Agaricales</taxon>
        <taxon>Marasmiineae</taxon>
        <taxon>Physalacriaceae</taxon>
        <taxon>Armillaria</taxon>
    </lineage>
</organism>
<keyword evidence="3" id="KW-1185">Reference proteome</keyword>
<dbReference type="OrthoDB" id="3054003at2759"/>
<dbReference type="OMA" id="PIFANTE"/>
<dbReference type="STRING" id="47427.A0A2H3CIQ3"/>
<dbReference type="InParanoid" id="A0A2H3CIQ3"/>
<proteinExistence type="predicted"/>
<evidence type="ECO:0000313" key="3">
    <source>
        <dbReference type="Proteomes" id="UP000217790"/>
    </source>
</evidence>
<dbReference type="Proteomes" id="UP000217790">
    <property type="component" value="Unassembled WGS sequence"/>
</dbReference>
<feature type="region of interest" description="Disordered" evidence="1">
    <location>
        <begin position="48"/>
        <end position="77"/>
    </location>
</feature>
<dbReference type="EMBL" id="KZ293711">
    <property type="protein sequence ID" value="PBK82925.1"/>
    <property type="molecule type" value="Genomic_DNA"/>
</dbReference>
<feature type="non-terminal residue" evidence="2">
    <location>
        <position position="116"/>
    </location>
</feature>